<sequence length="359" mass="41542">MQVAGGHMKVMKKGMVLLCVCFCFFLKGNTQKEIFAENLDQCTTAQSDGIQGFYEKKENSLDILFLGDSNFTRSINPLIVWKQTGIISYTLASATQTTWTSTYLLKSALRYQKPKVLIIDANLFRAQNEGRLARNCAAINAMKPEKERMQAIRHLLSYTDTSMDEQTKATLLHSYVRDVIRKRLTSTKQQLDSKHTTHGFIMNTKIEPFYDRDYMHNNEQITELDAINQQGVKELIRLAKEQKMQILLLRVPGAREWSFSRARLVSKFAEKEQVDYLDMNLEPYSSKINWLTDTKDGGYHMNVYGAEKVSGMIAAYIQQSYGISGNKDSEVNKQFQRDYNHYQDRKQYNQKEKTENDFT</sequence>
<evidence type="ECO:0000256" key="1">
    <source>
        <dbReference type="SAM" id="MobiDB-lite"/>
    </source>
</evidence>
<gene>
    <name evidence="2" type="ORF">EDD61_12121</name>
</gene>
<dbReference type="EMBL" id="SMBP01000021">
    <property type="protein sequence ID" value="TCU55690.1"/>
    <property type="molecule type" value="Genomic_DNA"/>
</dbReference>
<name>A0A4R3T2U2_9FIRM</name>
<comment type="caution">
    <text evidence="2">The sequence shown here is derived from an EMBL/GenBank/DDBJ whole genome shotgun (WGS) entry which is preliminary data.</text>
</comment>
<proteinExistence type="predicted"/>
<feature type="region of interest" description="Disordered" evidence="1">
    <location>
        <begin position="340"/>
        <end position="359"/>
    </location>
</feature>
<reference evidence="2 3" key="1">
    <citation type="submission" date="2019-03" db="EMBL/GenBank/DDBJ databases">
        <title>Genomic Encyclopedia of Type Strains, Phase IV (KMG-IV): sequencing the most valuable type-strain genomes for metagenomic binning, comparative biology and taxonomic classification.</title>
        <authorList>
            <person name="Goeker M."/>
        </authorList>
    </citation>
    <scope>NUCLEOTIDE SEQUENCE [LARGE SCALE GENOMIC DNA]</scope>
    <source>
        <strain evidence="2 3">DSM 29481</strain>
    </source>
</reference>
<protein>
    <submittedName>
        <fullName evidence="2">Uncharacterized protein</fullName>
    </submittedName>
</protein>
<keyword evidence="3" id="KW-1185">Reference proteome</keyword>
<evidence type="ECO:0000313" key="3">
    <source>
        <dbReference type="Proteomes" id="UP000295773"/>
    </source>
</evidence>
<dbReference type="SUPFAM" id="SSF52266">
    <property type="entry name" value="SGNH hydrolase"/>
    <property type="match status" value="1"/>
</dbReference>
<evidence type="ECO:0000313" key="2">
    <source>
        <dbReference type="EMBL" id="TCU55690.1"/>
    </source>
</evidence>
<dbReference type="Proteomes" id="UP000295773">
    <property type="component" value="Unassembled WGS sequence"/>
</dbReference>
<organism evidence="2 3">
    <name type="scientific">Longicatena caecimuris</name>
    <dbReference type="NCBI Taxonomy" id="1796635"/>
    <lineage>
        <taxon>Bacteria</taxon>
        <taxon>Bacillati</taxon>
        <taxon>Bacillota</taxon>
        <taxon>Erysipelotrichia</taxon>
        <taxon>Erysipelotrichales</taxon>
        <taxon>Erysipelotrichaceae</taxon>
        <taxon>Longicatena</taxon>
    </lineage>
</organism>
<dbReference type="InterPro" id="IPR036514">
    <property type="entry name" value="SGNH_hydro_sf"/>
</dbReference>
<dbReference type="AlphaFoldDB" id="A0A4R3T2U2"/>
<accession>A0A4R3T2U2</accession>
<dbReference type="Gene3D" id="3.40.50.1110">
    <property type="entry name" value="SGNH hydrolase"/>
    <property type="match status" value="1"/>
</dbReference>